<reference evidence="1" key="1">
    <citation type="submission" date="2014-01" db="EMBL/GenBank/DDBJ databases">
        <authorList>
            <person name="Brown-Elliot B."/>
            <person name="Wallace R."/>
            <person name="Lenaerts A."/>
            <person name="Ordway D."/>
            <person name="DeGroote M.A."/>
            <person name="Parker T."/>
            <person name="Sizemore C."/>
            <person name="Tallon L.J."/>
            <person name="Sadzewicz L.K."/>
            <person name="Sengamalay N."/>
            <person name="Fraser C.M."/>
            <person name="Hine E."/>
            <person name="Shefchek K.A."/>
            <person name="Das S.P."/>
            <person name="Tettelin H."/>
        </authorList>
    </citation>
    <scope>NUCLEOTIDE SEQUENCE [LARGE SCALE GENOMIC DNA]</scope>
    <source>
        <strain evidence="1">4042</strain>
    </source>
</reference>
<protein>
    <submittedName>
        <fullName evidence="1">Uncharacterized protein</fullName>
    </submittedName>
</protein>
<name>X7YTC1_MYCXE</name>
<dbReference type="EMBL" id="JAOB01000089">
    <property type="protein sequence ID" value="EUA09640.1"/>
    <property type="molecule type" value="Genomic_DNA"/>
</dbReference>
<proteinExistence type="predicted"/>
<sequence>MSLLIARLNGGGVPAQGSDLGVDHREVPDLLPPMFALIFDSLPCARVWAVDNG</sequence>
<organism evidence="1">
    <name type="scientific">Mycobacterium xenopi 4042</name>
    <dbReference type="NCBI Taxonomy" id="1299334"/>
    <lineage>
        <taxon>Bacteria</taxon>
        <taxon>Bacillati</taxon>
        <taxon>Actinomycetota</taxon>
        <taxon>Actinomycetes</taxon>
        <taxon>Mycobacteriales</taxon>
        <taxon>Mycobacteriaceae</taxon>
        <taxon>Mycobacterium</taxon>
    </lineage>
</organism>
<gene>
    <name evidence="1" type="ORF">I553_3724</name>
</gene>
<dbReference type="AlphaFoldDB" id="X7YTC1"/>
<accession>X7YTC1</accession>
<evidence type="ECO:0000313" key="1">
    <source>
        <dbReference type="EMBL" id="EUA09640.1"/>
    </source>
</evidence>
<comment type="caution">
    <text evidence="1">The sequence shown here is derived from an EMBL/GenBank/DDBJ whole genome shotgun (WGS) entry which is preliminary data.</text>
</comment>